<sequence length="65" mass="7575">ESRTATTERIQRLKNRFATYRHPGAIYRSRPLSGMIEAAESQRLSSRMRNDEPDSHELEICLEIV</sequence>
<comment type="caution">
    <text evidence="1">The sequence shown here is derived from an EMBL/GenBank/DDBJ whole genome shotgun (WGS) entry which is preliminary data.</text>
</comment>
<feature type="non-terminal residue" evidence="1">
    <location>
        <position position="65"/>
    </location>
</feature>
<protein>
    <submittedName>
        <fullName evidence="1">1821_t:CDS:1</fullName>
    </submittedName>
</protein>
<keyword evidence="2" id="KW-1185">Reference proteome</keyword>
<evidence type="ECO:0000313" key="1">
    <source>
        <dbReference type="EMBL" id="CAG8561605.1"/>
    </source>
</evidence>
<gene>
    <name evidence="1" type="ORF">AGERDE_LOCUS7178</name>
</gene>
<dbReference type="AlphaFoldDB" id="A0A9N9BAW3"/>
<organism evidence="1 2">
    <name type="scientific">Ambispora gerdemannii</name>
    <dbReference type="NCBI Taxonomy" id="144530"/>
    <lineage>
        <taxon>Eukaryota</taxon>
        <taxon>Fungi</taxon>
        <taxon>Fungi incertae sedis</taxon>
        <taxon>Mucoromycota</taxon>
        <taxon>Glomeromycotina</taxon>
        <taxon>Glomeromycetes</taxon>
        <taxon>Archaeosporales</taxon>
        <taxon>Ambisporaceae</taxon>
        <taxon>Ambispora</taxon>
    </lineage>
</organism>
<evidence type="ECO:0000313" key="2">
    <source>
        <dbReference type="Proteomes" id="UP000789831"/>
    </source>
</evidence>
<dbReference type="Proteomes" id="UP000789831">
    <property type="component" value="Unassembled WGS sequence"/>
</dbReference>
<reference evidence="1" key="1">
    <citation type="submission" date="2021-06" db="EMBL/GenBank/DDBJ databases">
        <authorList>
            <person name="Kallberg Y."/>
            <person name="Tangrot J."/>
            <person name="Rosling A."/>
        </authorList>
    </citation>
    <scope>NUCLEOTIDE SEQUENCE</scope>
    <source>
        <strain evidence="1">MT106</strain>
    </source>
</reference>
<name>A0A9N9BAW3_9GLOM</name>
<proteinExistence type="predicted"/>
<accession>A0A9N9BAW3</accession>
<dbReference type="EMBL" id="CAJVPL010001255">
    <property type="protein sequence ID" value="CAG8561605.1"/>
    <property type="molecule type" value="Genomic_DNA"/>
</dbReference>